<proteinExistence type="predicted"/>
<name>A0ABQ3XLF2_9ACTN</name>
<dbReference type="CDD" id="cd11533">
    <property type="entry name" value="NTP-PPase_Af0060_like"/>
    <property type="match status" value="1"/>
</dbReference>
<dbReference type="EMBL" id="BOMG01000096">
    <property type="protein sequence ID" value="GID59257.1"/>
    <property type="molecule type" value="Genomic_DNA"/>
</dbReference>
<reference evidence="1 2" key="1">
    <citation type="submission" date="2021-01" db="EMBL/GenBank/DDBJ databases">
        <title>Whole genome shotgun sequence of Actinoplanes couchii NBRC 106145.</title>
        <authorList>
            <person name="Komaki H."/>
            <person name="Tamura T."/>
        </authorList>
    </citation>
    <scope>NUCLEOTIDE SEQUENCE [LARGE SCALE GENOMIC DNA]</scope>
    <source>
        <strain evidence="1 2">NBRC 106145</strain>
    </source>
</reference>
<dbReference type="Proteomes" id="UP000612282">
    <property type="component" value="Unassembled WGS sequence"/>
</dbReference>
<evidence type="ECO:0008006" key="3">
    <source>
        <dbReference type="Google" id="ProtNLM"/>
    </source>
</evidence>
<dbReference type="SUPFAM" id="SSF101386">
    <property type="entry name" value="all-alpha NTP pyrophosphatases"/>
    <property type="match status" value="1"/>
</dbReference>
<sequence>MPTEADDTFTQLAQLVAALDRRFPAHNGPFERVSRLAEEAGELAGAVNHAEGMGVKNQKHGEPDLKNLVKEVEDVLRSAVGIAHHYGVLNQVRESIAHHHAGYRDQGYIPDHVHAG</sequence>
<dbReference type="Gene3D" id="1.10.287.1080">
    <property type="entry name" value="MazG-like"/>
    <property type="match status" value="1"/>
</dbReference>
<keyword evidence="2" id="KW-1185">Reference proteome</keyword>
<organism evidence="1 2">
    <name type="scientific">Actinoplanes couchii</name>
    <dbReference type="NCBI Taxonomy" id="403638"/>
    <lineage>
        <taxon>Bacteria</taxon>
        <taxon>Bacillati</taxon>
        <taxon>Actinomycetota</taxon>
        <taxon>Actinomycetes</taxon>
        <taxon>Micromonosporales</taxon>
        <taxon>Micromonosporaceae</taxon>
        <taxon>Actinoplanes</taxon>
    </lineage>
</organism>
<accession>A0ABQ3XLF2</accession>
<evidence type="ECO:0000313" key="1">
    <source>
        <dbReference type="EMBL" id="GID59257.1"/>
    </source>
</evidence>
<dbReference type="InterPro" id="IPR044548">
    <property type="entry name" value="AF0060_NTP-PPase_MazG-like"/>
</dbReference>
<comment type="caution">
    <text evidence="1">The sequence shown here is derived from an EMBL/GenBank/DDBJ whole genome shotgun (WGS) entry which is preliminary data.</text>
</comment>
<evidence type="ECO:0000313" key="2">
    <source>
        <dbReference type="Proteomes" id="UP000612282"/>
    </source>
</evidence>
<protein>
    <recommendedName>
        <fullName evidence="3">NTP pyrophosphohydrolase MazG putative catalytic core domain-containing protein</fullName>
    </recommendedName>
</protein>
<dbReference type="RefSeq" id="WP_203805201.1">
    <property type="nucleotide sequence ID" value="NZ_BAAAQE010000117.1"/>
</dbReference>
<gene>
    <name evidence="1" type="ORF">Aco03nite_076610</name>
</gene>